<protein>
    <submittedName>
        <fullName evidence="1">Uncharacterized protein</fullName>
    </submittedName>
</protein>
<dbReference type="EMBL" id="JAQPZS010000002">
    <property type="protein sequence ID" value="MEJ6495185.1"/>
    <property type="molecule type" value="Genomic_DNA"/>
</dbReference>
<gene>
    <name evidence="1" type="ORF">PQI24_04040</name>
</gene>
<name>A0ABU8SQ77_9GAMM</name>
<evidence type="ECO:0000313" key="2">
    <source>
        <dbReference type="Proteomes" id="UP001377972"/>
    </source>
</evidence>
<proteinExistence type="predicted"/>
<accession>A0ABU8SQ77</accession>
<keyword evidence="2" id="KW-1185">Reference proteome</keyword>
<organism evidence="1 2">
    <name type="scientific">Pseudoalteromonas lipolytica</name>
    <dbReference type="NCBI Taxonomy" id="570156"/>
    <lineage>
        <taxon>Bacteria</taxon>
        <taxon>Pseudomonadati</taxon>
        <taxon>Pseudomonadota</taxon>
        <taxon>Gammaproteobacteria</taxon>
        <taxon>Alteromonadales</taxon>
        <taxon>Pseudoalteromonadaceae</taxon>
        <taxon>Pseudoalteromonas</taxon>
    </lineage>
</organism>
<sequence>MTARLLKKDTAHVSSAAELPKAIDAAFQSAVIAKTVPGITVAVTVVENVNGDNSADVFALALHTLSYYHQDH</sequence>
<reference evidence="1 2" key="1">
    <citation type="submission" date="2023-01" db="EMBL/GenBank/DDBJ databases">
        <title>Trichodesmium-associated heterotrophic epibiont bacteria.</title>
        <authorList>
            <person name="Cleveland C.S."/>
            <person name="Webb E.A."/>
        </authorList>
    </citation>
    <scope>NUCLEOTIDE SEQUENCE [LARGE SCALE GENOMIC DNA]</scope>
    <source>
        <strain evidence="1 2">USCH2</strain>
    </source>
</reference>
<comment type="caution">
    <text evidence="1">The sequence shown here is derived from an EMBL/GenBank/DDBJ whole genome shotgun (WGS) entry which is preliminary data.</text>
</comment>
<evidence type="ECO:0000313" key="1">
    <source>
        <dbReference type="EMBL" id="MEJ6495185.1"/>
    </source>
</evidence>
<dbReference type="Proteomes" id="UP001377972">
    <property type="component" value="Unassembled WGS sequence"/>
</dbReference>
<dbReference type="RefSeq" id="WP_339980159.1">
    <property type="nucleotide sequence ID" value="NZ_JAQPZS010000002.1"/>
</dbReference>